<evidence type="ECO:0000256" key="4">
    <source>
        <dbReference type="ARBA" id="ARBA00023125"/>
    </source>
</evidence>
<proteinExistence type="predicted"/>
<dbReference type="Gene3D" id="3.40.50.2300">
    <property type="match status" value="1"/>
</dbReference>
<dbReference type="InterPro" id="IPR009057">
    <property type="entry name" value="Homeodomain-like_sf"/>
</dbReference>
<evidence type="ECO:0000259" key="8">
    <source>
        <dbReference type="PROSITE" id="PS50110"/>
    </source>
</evidence>
<keyword evidence="6" id="KW-0597">Phosphoprotein</keyword>
<evidence type="ECO:0000256" key="3">
    <source>
        <dbReference type="ARBA" id="ARBA00023015"/>
    </source>
</evidence>
<evidence type="ECO:0000313" key="10">
    <source>
        <dbReference type="Proteomes" id="UP000005361"/>
    </source>
</evidence>
<dbReference type="Pfam" id="PF25601">
    <property type="entry name" value="AAA_lid_14"/>
    <property type="match status" value="1"/>
</dbReference>
<dbReference type="InterPro" id="IPR001789">
    <property type="entry name" value="Sig_transdc_resp-reg_receiver"/>
</dbReference>
<dbReference type="PROSITE" id="PS50045">
    <property type="entry name" value="SIGMA54_INTERACT_4"/>
    <property type="match status" value="1"/>
</dbReference>
<dbReference type="STRING" id="1192197.JBW_00346"/>
<dbReference type="CDD" id="cd00009">
    <property type="entry name" value="AAA"/>
    <property type="match status" value="1"/>
</dbReference>
<dbReference type="FunFam" id="3.40.50.300:FF:000006">
    <property type="entry name" value="DNA-binding transcriptional regulator NtrC"/>
    <property type="match status" value="1"/>
</dbReference>
<protein>
    <submittedName>
        <fullName evidence="9">Two component, sigma54 specific, transcriptional regulator, Fis family</fullName>
    </submittedName>
</protein>
<organism evidence="9 10">
    <name type="scientific">Pelosinus fermentans JBW45</name>
    <dbReference type="NCBI Taxonomy" id="1192197"/>
    <lineage>
        <taxon>Bacteria</taxon>
        <taxon>Bacillati</taxon>
        <taxon>Bacillota</taxon>
        <taxon>Negativicutes</taxon>
        <taxon>Selenomonadales</taxon>
        <taxon>Sporomusaceae</taxon>
        <taxon>Pelosinus</taxon>
    </lineage>
</organism>
<dbReference type="KEGG" id="pft:JBW_00346"/>
<dbReference type="InterPro" id="IPR058031">
    <property type="entry name" value="AAA_lid_NorR"/>
</dbReference>
<dbReference type="PANTHER" id="PTHR32071">
    <property type="entry name" value="TRANSCRIPTIONAL REGULATORY PROTEIN"/>
    <property type="match status" value="1"/>
</dbReference>
<dbReference type="Pfam" id="PF02954">
    <property type="entry name" value="HTH_8"/>
    <property type="match status" value="1"/>
</dbReference>
<dbReference type="PROSITE" id="PS00688">
    <property type="entry name" value="SIGMA54_INTERACT_3"/>
    <property type="match status" value="1"/>
</dbReference>
<dbReference type="Pfam" id="PF00158">
    <property type="entry name" value="Sigma54_activat"/>
    <property type="match status" value="1"/>
</dbReference>
<accession>I8TRZ9</accession>
<evidence type="ECO:0000256" key="6">
    <source>
        <dbReference type="PROSITE-ProRule" id="PRU00169"/>
    </source>
</evidence>
<dbReference type="HOGENOM" id="CLU_000445_0_6_9"/>
<evidence type="ECO:0000313" key="9">
    <source>
        <dbReference type="EMBL" id="AJQ25698.1"/>
    </source>
</evidence>
<feature type="modified residue" description="4-aspartylphosphate" evidence="6">
    <location>
        <position position="51"/>
    </location>
</feature>
<dbReference type="SMART" id="SM00448">
    <property type="entry name" value="REC"/>
    <property type="match status" value="1"/>
</dbReference>
<reference evidence="9 10" key="1">
    <citation type="journal article" date="2015" name="Genome Announc.">
        <title>Complete Genome Sequence of Pelosinus fermentans JBW45, a Member of a Remarkably Competitive Group of Negativicutes in the Firmicutes Phylum.</title>
        <authorList>
            <person name="De Leon K.B."/>
            <person name="Utturkar S.M."/>
            <person name="Camilleri L.B."/>
            <person name="Elias D.A."/>
            <person name="Arkin A.P."/>
            <person name="Fields M.W."/>
            <person name="Brown S.D."/>
            <person name="Wall J.D."/>
        </authorList>
    </citation>
    <scope>NUCLEOTIDE SEQUENCE [LARGE SCALE GENOMIC DNA]</scope>
    <source>
        <strain evidence="9 10">JBW45</strain>
    </source>
</reference>
<dbReference type="GO" id="GO:0006355">
    <property type="term" value="P:regulation of DNA-templated transcription"/>
    <property type="evidence" value="ECO:0007669"/>
    <property type="project" value="InterPro"/>
</dbReference>
<dbReference type="InterPro" id="IPR011006">
    <property type="entry name" value="CheY-like_superfamily"/>
</dbReference>
<dbReference type="Gene3D" id="3.40.50.300">
    <property type="entry name" value="P-loop containing nucleotide triphosphate hydrolases"/>
    <property type="match status" value="1"/>
</dbReference>
<dbReference type="EMBL" id="CP010978">
    <property type="protein sequence ID" value="AJQ25698.1"/>
    <property type="molecule type" value="Genomic_DNA"/>
</dbReference>
<dbReference type="Gene3D" id="1.10.8.60">
    <property type="match status" value="1"/>
</dbReference>
<evidence type="ECO:0000259" key="7">
    <source>
        <dbReference type="PROSITE" id="PS50045"/>
    </source>
</evidence>
<dbReference type="GO" id="GO:0000160">
    <property type="term" value="P:phosphorelay signal transduction system"/>
    <property type="evidence" value="ECO:0007669"/>
    <property type="project" value="InterPro"/>
</dbReference>
<dbReference type="InterPro" id="IPR025943">
    <property type="entry name" value="Sigma_54_int_dom_ATP-bd_2"/>
</dbReference>
<dbReference type="Proteomes" id="UP000005361">
    <property type="component" value="Chromosome"/>
</dbReference>
<dbReference type="InterPro" id="IPR025944">
    <property type="entry name" value="Sigma_54_int_dom_CS"/>
</dbReference>
<feature type="domain" description="Response regulatory" evidence="8">
    <location>
        <begin position="2"/>
        <end position="117"/>
    </location>
</feature>
<dbReference type="SUPFAM" id="SSF52172">
    <property type="entry name" value="CheY-like"/>
    <property type="match status" value="1"/>
</dbReference>
<feature type="domain" description="Sigma-54 factor interaction" evidence="7">
    <location>
        <begin position="168"/>
        <end position="395"/>
    </location>
</feature>
<evidence type="ECO:0000256" key="5">
    <source>
        <dbReference type="ARBA" id="ARBA00023163"/>
    </source>
</evidence>
<dbReference type="InterPro" id="IPR002197">
    <property type="entry name" value="HTH_Fis"/>
</dbReference>
<sequence>MNILLVDYATDSRAGIAGFLREMGHHVTERGDVDEAYATYTAGVFSMVLTDIRMPAKLGEDLLHRITALPGEKADVVLFTNYDDRGSAVNILREGAYDYLLKPVNVIELAAITDRIAEHHSLLRENKVLTERFGEEVQAATAETQREVARLKKVLSQTAGLDTIGFFSAEMNQIMRLAKIFHEDRSIPVLIQGETGTGKEIMSRLIHYGDMATQEPFIDLNCAALTANLFESELFGYEPGSFTGGLTKGQKGKLDVAQGGTLLLDEVGEIPLELQGKLLRVIQEKEFYRVGGLKKVKTDVRIICATNADLEQRVEEGTFRRDLFFRLKVGHLVIPPLRERTDDIIPLAQMFLKHFAKEKGKHFLRISPSAVDLLLAYEWPGNVRELRNAMELAVLMYDDVELKAMHVNLNMQQKVASSPIPIVISSDSQPIDPNRFFLPATGIDLEEFIDRIVHQSLEMCHGNKTEAAKHLGISRRSFYCRLERKKAAKKPLQLQTDSVNAIVPTA</sequence>
<dbReference type="Pfam" id="PF00072">
    <property type="entry name" value="Response_reg"/>
    <property type="match status" value="1"/>
</dbReference>
<reference evidence="10" key="2">
    <citation type="submission" date="2015-02" db="EMBL/GenBank/DDBJ databases">
        <title>Complete Genome Sequence of Pelosinus fermentans JBW45.</title>
        <authorList>
            <person name="De Leon K.B."/>
            <person name="Utturkar S.M."/>
            <person name="Camilleri L.B."/>
            <person name="Arkin A.P."/>
            <person name="Fields M.W."/>
            <person name="Brown S.D."/>
            <person name="Wall J.D."/>
        </authorList>
    </citation>
    <scope>NUCLEOTIDE SEQUENCE [LARGE SCALE GENOMIC DNA]</scope>
    <source>
        <strain evidence="10">JBW45</strain>
    </source>
</reference>
<dbReference type="PANTHER" id="PTHR32071:SF81">
    <property type="entry name" value="PROPIONATE CATABOLISM OPERON REGULATORY PROTEIN"/>
    <property type="match status" value="1"/>
</dbReference>
<dbReference type="InterPro" id="IPR025662">
    <property type="entry name" value="Sigma_54_int_dom_ATP-bd_1"/>
</dbReference>
<dbReference type="OrthoDB" id="9803970at2"/>
<keyword evidence="1" id="KW-0547">Nucleotide-binding</keyword>
<dbReference type="AlphaFoldDB" id="I8TRZ9"/>
<dbReference type="Gene3D" id="1.10.10.60">
    <property type="entry name" value="Homeodomain-like"/>
    <property type="match status" value="1"/>
</dbReference>
<gene>
    <name evidence="9" type="ORF">JBW_00346</name>
</gene>
<keyword evidence="2" id="KW-0067">ATP-binding</keyword>
<dbReference type="GO" id="GO:0043565">
    <property type="term" value="F:sequence-specific DNA binding"/>
    <property type="evidence" value="ECO:0007669"/>
    <property type="project" value="InterPro"/>
</dbReference>
<dbReference type="GO" id="GO:0005524">
    <property type="term" value="F:ATP binding"/>
    <property type="evidence" value="ECO:0007669"/>
    <property type="project" value="UniProtKB-KW"/>
</dbReference>
<dbReference type="PROSITE" id="PS00675">
    <property type="entry name" value="SIGMA54_INTERACT_1"/>
    <property type="match status" value="1"/>
</dbReference>
<dbReference type="SUPFAM" id="SSF52540">
    <property type="entry name" value="P-loop containing nucleoside triphosphate hydrolases"/>
    <property type="match status" value="1"/>
</dbReference>
<dbReference type="PRINTS" id="PR01590">
    <property type="entry name" value="HTHFIS"/>
</dbReference>
<dbReference type="InterPro" id="IPR027417">
    <property type="entry name" value="P-loop_NTPase"/>
</dbReference>
<dbReference type="SUPFAM" id="SSF46689">
    <property type="entry name" value="Homeodomain-like"/>
    <property type="match status" value="1"/>
</dbReference>
<keyword evidence="3" id="KW-0805">Transcription regulation</keyword>
<keyword evidence="4" id="KW-0238">DNA-binding</keyword>
<dbReference type="PROSITE" id="PS00676">
    <property type="entry name" value="SIGMA54_INTERACT_2"/>
    <property type="match status" value="1"/>
</dbReference>
<evidence type="ECO:0000256" key="1">
    <source>
        <dbReference type="ARBA" id="ARBA00022741"/>
    </source>
</evidence>
<dbReference type="InterPro" id="IPR003593">
    <property type="entry name" value="AAA+_ATPase"/>
</dbReference>
<dbReference type="PROSITE" id="PS50110">
    <property type="entry name" value="RESPONSE_REGULATORY"/>
    <property type="match status" value="1"/>
</dbReference>
<evidence type="ECO:0000256" key="2">
    <source>
        <dbReference type="ARBA" id="ARBA00022840"/>
    </source>
</evidence>
<dbReference type="SMART" id="SM00382">
    <property type="entry name" value="AAA"/>
    <property type="match status" value="1"/>
</dbReference>
<dbReference type="InterPro" id="IPR002078">
    <property type="entry name" value="Sigma_54_int"/>
</dbReference>
<keyword evidence="5" id="KW-0804">Transcription</keyword>
<name>I8TRZ9_9FIRM</name>
<dbReference type="RefSeq" id="WP_007961413.1">
    <property type="nucleotide sequence ID" value="NZ_CP010978.1"/>
</dbReference>